<dbReference type="Gene3D" id="2.40.170.20">
    <property type="entry name" value="TonB-dependent receptor, beta-barrel domain"/>
    <property type="match status" value="1"/>
</dbReference>
<evidence type="ECO:0000256" key="2">
    <source>
        <dbReference type="ARBA" id="ARBA00023136"/>
    </source>
</evidence>
<feature type="domain" description="Outer membrane protein beta-barrel" evidence="4">
    <location>
        <begin position="347"/>
        <end position="748"/>
    </location>
</feature>
<accession>A0ABU3CJA3</accession>
<comment type="subcellular location">
    <subcellularLocation>
        <location evidence="1">Cell outer membrane</location>
    </subcellularLocation>
</comment>
<dbReference type="InterPro" id="IPR036942">
    <property type="entry name" value="Beta-barrel_TonB_sf"/>
</dbReference>
<protein>
    <submittedName>
        <fullName evidence="5">Outer membrane beta-barrel family protein</fullName>
    </submittedName>
</protein>
<evidence type="ECO:0000259" key="4">
    <source>
        <dbReference type="Pfam" id="PF14905"/>
    </source>
</evidence>
<dbReference type="SUPFAM" id="SSF56935">
    <property type="entry name" value="Porins"/>
    <property type="match status" value="1"/>
</dbReference>
<sequence length="774" mass="87922">MNDSRGVSIPFANVLLLNPADSTLVLGTVASDDGYYTLKSIVPGKYLIMGTMIGYSSIYSPPFDLISDYSANPLILSEGENLEEVNISVAKPLYQQKIDRLVINVESSIVSAGGSALEILERSPGVLVNRQSKLISILGKEGVVVMINGKNNYVPVSALIQMLEGMRAENISSIELITTPPANFDAEGNAGFINIVLKKRTDLGFNGSFSLSAGYSNDYITSNNINLNYRTEKIYLFGNYSFSLDGTNQSMEFYREYIQNGDMITTETFSERDPLQRNHNLRLGMDYQVTSKTMTGFTLNGYDNRWSMDALNSSLTTVNKNPSFYVDLLNEEVNHWKHFGVNYNIKHNFTEDHFLSLDLDYLYYRDNNPTSYENIFFDGDRNFSNTQFTRSDKFTPIKIRVAKLDHSFMWNAIKIETGIKGIKTHFENDVKVETLSSSVWIPDPGLTNFSELDESIYAAYGAMDFIINDKTSFKAGLRYEFTDSQLVTDTQGKVVDRQYGLFFPSIFFNRTITENFNINISWSRRITRPTFNDLAPFVILLDPNTFISGNASLQPAISDAYKIDLGYKSAVLSFHYTDEEFTIASFQERIDEETGRLIFEAANLDYTKTMGVTLGFPLKIISWWRLQNNFNLVSQKVRGFYYEEPVEVSLNNVTANIIQSLNFSKTYTAELSGFYTSKSFFGTAIYDPVYRLNFGLQKEFGETEGILRFAVNDIFDSFEFRGGTNLPAQNLRTRNLFDFSARTFTLNYSRSLGNKNLKSRTRETGAEEERRRIN</sequence>
<keyword evidence="2" id="KW-0472">Membrane</keyword>
<reference evidence="5 6" key="1">
    <citation type="submission" date="2023-09" db="EMBL/GenBank/DDBJ databases">
        <authorList>
            <person name="Rey-Velasco X."/>
        </authorList>
    </citation>
    <scope>NUCLEOTIDE SEQUENCE [LARGE SCALE GENOMIC DNA]</scope>
    <source>
        <strain evidence="5 6">F260</strain>
    </source>
</reference>
<dbReference type="PANTHER" id="PTHR40980:SF4">
    <property type="entry name" value="TONB-DEPENDENT RECEPTOR-LIKE BETA-BARREL DOMAIN-CONTAINING PROTEIN"/>
    <property type="match status" value="1"/>
</dbReference>
<evidence type="ECO:0000313" key="6">
    <source>
        <dbReference type="Proteomes" id="UP001245285"/>
    </source>
</evidence>
<keyword evidence="3" id="KW-0998">Cell outer membrane</keyword>
<dbReference type="InterPro" id="IPR041700">
    <property type="entry name" value="OMP_b-brl_3"/>
</dbReference>
<dbReference type="Proteomes" id="UP001245285">
    <property type="component" value="Unassembled WGS sequence"/>
</dbReference>
<dbReference type="Pfam" id="PF14905">
    <property type="entry name" value="OMP_b-brl_3"/>
    <property type="match status" value="1"/>
</dbReference>
<dbReference type="PANTHER" id="PTHR40980">
    <property type="entry name" value="PLUG DOMAIN-CONTAINING PROTEIN"/>
    <property type="match status" value="1"/>
</dbReference>
<comment type="caution">
    <text evidence="5">The sequence shown here is derived from an EMBL/GenBank/DDBJ whole genome shotgun (WGS) entry which is preliminary data.</text>
</comment>
<proteinExistence type="predicted"/>
<evidence type="ECO:0000256" key="3">
    <source>
        <dbReference type="ARBA" id="ARBA00023237"/>
    </source>
</evidence>
<keyword evidence="6" id="KW-1185">Reference proteome</keyword>
<evidence type="ECO:0000313" key="5">
    <source>
        <dbReference type="EMBL" id="MDT0646302.1"/>
    </source>
</evidence>
<name>A0ABU3CJA3_9FLAO</name>
<dbReference type="RefSeq" id="WP_311494476.1">
    <property type="nucleotide sequence ID" value="NZ_JAVRHO010000007.1"/>
</dbReference>
<dbReference type="EMBL" id="JAVRHO010000007">
    <property type="protein sequence ID" value="MDT0646302.1"/>
    <property type="molecule type" value="Genomic_DNA"/>
</dbReference>
<organism evidence="5 6">
    <name type="scientific">Autumnicola lenta</name>
    <dbReference type="NCBI Taxonomy" id="3075593"/>
    <lineage>
        <taxon>Bacteria</taxon>
        <taxon>Pseudomonadati</taxon>
        <taxon>Bacteroidota</taxon>
        <taxon>Flavobacteriia</taxon>
        <taxon>Flavobacteriales</taxon>
        <taxon>Flavobacteriaceae</taxon>
        <taxon>Autumnicola</taxon>
    </lineage>
</organism>
<gene>
    <name evidence="5" type="ORF">RM545_06335</name>
</gene>
<dbReference type="SUPFAM" id="SSF49478">
    <property type="entry name" value="Cna protein B-type domain"/>
    <property type="match status" value="1"/>
</dbReference>
<evidence type="ECO:0000256" key="1">
    <source>
        <dbReference type="ARBA" id="ARBA00004442"/>
    </source>
</evidence>